<dbReference type="Proteomes" id="UP001597351">
    <property type="component" value="Unassembled WGS sequence"/>
</dbReference>
<evidence type="ECO:0000256" key="7">
    <source>
        <dbReference type="ARBA" id="ARBA00037904"/>
    </source>
</evidence>
<dbReference type="Pfam" id="PF00535">
    <property type="entry name" value="Glycos_transf_2"/>
    <property type="match status" value="1"/>
</dbReference>
<comment type="subcellular location">
    <subcellularLocation>
        <location evidence="1">Cell membrane</location>
    </subcellularLocation>
</comment>
<dbReference type="PANTHER" id="PTHR43646">
    <property type="entry name" value="GLYCOSYLTRANSFERASE"/>
    <property type="match status" value="1"/>
</dbReference>
<keyword evidence="2" id="KW-1003">Cell membrane</keyword>
<proteinExistence type="inferred from homology"/>
<dbReference type="SUPFAM" id="SSF53448">
    <property type="entry name" value="Nucleotide-diphospho-sugar transferases"/>
    <property type="match status" value="1"/>
</dbReference>
<evidence type="ECO:0000256" key="4">
    <source>
        <dbReference type="ARBA" id="ARBA00022679"/>
    </source>
</evidence>
<evidence type="ECO:0000256" key="1">
    <source>
        <dbReference type="ARBA" id="ARBA00004236"/>
    </source>
</evidence>
<evidence type="ECO:0000256" key="8">
    <source>
        <dbReference type="ARBA" id="ARBA00038120"/>
    </source>
</evidence>
<protein>
    <recommendedName>
        <fullName evidence="9">4,4'-diaponeurosporenoate glycosyltransferase</fullName>
    </recommendedName>
</protein>
<gene>
    <name evidence="11" type="ORF">ACFSDE_10305</name>
</gene>
<dbReference type="EMBL" id="JBHUGD010000003">
    <property type="protein sequence ID" value="MFD1947184.1"/>
    <property type="molecule type" value="Genomic_DNA"/>
</dbReference>
<comment type="similarity">
    <text evidence="8">Belongs to the glycosyltransferase 2 family. CrtQ subfamily.</text>
</comment>
<keyword evidence="12" id="KW-1185">Reference proteome</keyword>
<keyword evidence="5" id="KW-0472">Membrane</keyword>
<evidence type="ECO:0000259" key="10">
    <source>
        <dbReference type="Pfam" id="PF00535"/>
    </source>
</evidence>
<evidence type="ECO:0000313" key="12">
    <source>
        <dbReference type="Proteomes" id="UP001597351"/>
    </source>
</evidence>
<evidence type="ECO:0000256" key="6">
    <source>
        <dbReference type="ARBA" id="ARBA00037281"/>
    </source>
</evidence>
<dbReference type="PANTHER" id="PTHR43646:SF2">
    <property type="entry name" value="GLYCOSYLTRANSFERASE 2-LIKE DOMAIN-CONTAINING PROTEIN"/>
    <property type="match status" value="1"/>
</dbReference>
<accession>A0ABW4TN28</accession>
<evidence type="ECO:0000256" key="5">
    <source>
        <dbReference type="ARBA" id="ARBA00023136"/>
    </source>
</evidence>
<comment type="caution">
    <text evidence="11">The sequence shown here is derived from an EMBL/GenBank/DDBJ whole genome shotgun (WGS) entry which is preliminary data.</text>
</comment>
<dbReference type="InterPro" id="IPR029044">
    <property type="entry name" value="Nucleotide-diphossugar_trans"/>
</dbReference>
<dbReference type="RefSeq" id="WP_343918037.1">
    <property type="nucleotide sequence ID" value="NZ_BAAAJT010000002.1"/>
</dbReference>
<dbReference type="InterPro" id="IPR001173">
    <property type="entry name" value="Glyco_trans_2-like"/>
</dbReference>
<feature type="domain" description="Glycosyltransferase 2-like" evidence="10">
    <location>
        <begin position="9"/>
        <end position="134"/>
    </location>
</feature>
<reference evidence="12" key="1">
    <citation type="journal article" date="2019" name="Int. J. Syst. Evol. Microbiol.">
        <title>The Global Catalogue of Microorganisms (GCM) 10K type strain sequencing project: providing services to taxonomists for standard genome sequencing and annotation.</title>
        <authorList>
            <consortium name="The Broad Institute Genomics Platform"/>
            <consortium name="The Broad Institute Genome Sequencing Center for Infectious Disease"/>
            <person name="Wu L."/>
            <person name="Ma J."/>
        </authorList>
    </citation>
    <scope>NUCLEOTIDE SEQUENCE [LARGE SCALE GENOMIC DNA]</scope>
    <source>
        <strain evidence="12">CGMCC 1.12477</strain>
    </source>
</reference>
<evidence type="ECO:0000313" key="11">
    <source>
        <dbReference type="EMBL" id="MFD1947184.1"/>
    </source>
</evidence>
<dbReference type="Gene3D" id="3.90.550.10">
    <property type="entry name" value="Spore Coat Polysaccharide Biosynthesis Protein SpsA, Chain A"/>
    <property type="match status" value="1"/>
</dbReference>
<keyword evidence="3 11" id="KW-0328">Glycosyltransferase</keyword>
<organism evidence="11 12">
    <name type="scientific">Nocardioides aestuarii</name>
    <dbReference type="NCBI Taxonomy" id="252231"/>
    <lineage>
        <taxon>Bacteria</taxon>
        <taxon>Bacillati</taxon>
        <taxon>Actinomycetota</taxon>
        <taxon>Actinomycetes</taxon>
        <taxon>Propionibacteriales</taxon>
        <taxon>Nocardioidaceae</taxon>
        <taxon>Nocardioides</taxon>
    </lineage>
</organism>
<name>A0ABW4TN28_9ACTN</name>
<evidence type="ECO:0000256" key="9">
    <source>
        <dbReference type="ARBA" id="ARBA00040345"/>
    </source>
</evidence>
<evidence type="ECO:0000256" key="3">
    <source>
        <dbReference type="ARBA" id="ARBA00022676"/>
    </source>
</evidence>
<keyword evidence="4 11" id="KW-0808">Transferase</keyword>
<comment type="pathway">
    <text evidence="7">Carotenoid biosynthesis; staphyloxanthin biosynthesis; staphyloxanthin from farnesyl diphosphate: step 4/5.</text>
</comment>
<sequence>MTAVDDLLVVVPAHDEEEQLDQCLTSFRRAVGALGPEGPRVHLVVVLDDCRDDSEAIARRHDVEVVSCAVRNVGVGRAVGVAVGRRHVTDPDRAWVATTDADSRVPTTWLLDHLRAAEAYDLLVGPVLPDPSGLHPSVLREWQRRHTRAGHHVHGANLGVRLASYDAAGGFPPLATGEDVALVHRARRQGARVTGAARPVVTAPRQQGRAPGGFAAYLAALALEVLPGSAT</sequence>
<dbReference type="GO" id="GO:0016757">
    <property type="term" value="F:glycosyltransferase activity"/>
    <property type="evidence" value="ECO:0007669"/>
    <property type="project" value="UniProtKB-KW"/>
</dbReference>
<evidence type="ECO:0000256" key="2">
    <source>
        <dbReference type="ARBA" id="ARBA00022475"/>
    </source>
</evidence>
<comment type="function">
    <text evidence="6">Catalyzes the glycosylation of 4,4'-diaponeurosporenoate, i.e. the esterification of glucose at the C1'' position with the carboxyl group of 4,4'-diaponeurosporenic acid, to form glycosyl-4,4'-diaponeurosporenoate. This is a step in the biosynthesis of staphyloxanthin, an orange pigment present in most staphylococci strains.</text>
</comment>